<evidence type="ECO:0000313" key="1">
    <source>
        <dbReference type="EMBL" id="SOD92957.1"/>
    </source>
</evidence>
<dbReference type="RefSeq" id="WP_097181994.1">
    <property type="nucleotide sequence ID" value="NZ_OCNK01000001.1"/>
</dbReference>
<dbReference type="EMBL" id="OCNK01000001">
    <property type="protein sequence ID" value="SOD92957.1"/>
    <property type="molecule type" value="Genomic_DNA"/>
</dbReference>
<protein>
    <recommendedName>
        <fullName evidence="3">Excreted virulence factor EspC, type VII ESX diderm</fullName>
    </recommendedName>
</protein>
<organism evidence="1 2">
    <name type="scientific">Blastococcus haudaquaticus</name>
    <dbReference type="NCBI Taxonomy" id="1938745"/>
    <lineage>
        <taxon>Bacteria</taxon>
        <taxon>Bacillati</taxon>
        <taxon>Actinomycetota</taxon>
        <taxon>Actinomycetes</taxon>
        <taxon>Geodermatophilales</taxon>
        <taxon>Geodermatophilaceae</taxon>
        <taxon>Blastococcus</taxon>
    </lineage>
</organism>
<accession>A0A286GBQ8</accession>
<dbReference type="Proteomes" id="UP000219482">
    <property type="component" value="Unassembled WGS sequence"/>
</dbReference>
<dbReference type="AlphaFoldDB" id="A0A286GBQ8"/>
<reference evidence="2" key="1">
    <citation type="submission" date="2017-09" db="EMBL/GenBank/DDBJ databases">
        <authorList>
            <person name="Varghese N."/>
            <person name="Submissions S."/>
        </authorList>
    </citation>
    <scope>NUCLEOTIDE SEQUENCE [LARGE SCALE GENOMIC DNA]</scope>
    <source>
        <strain evidence="2">DSM 44270</strain>
    </source>
</reference>
<proteinExistence type="predicted"/>
<dbReference type="Pfam" id="PF20117">
    <property type="entry name" value="DUF6507"/>
    <property type="match status" value="1"/>
</dbReference>
<dbReference type="OrthoDB" id="5195569at2"/>
<evidence type="ECO:0000313" key="2">
    <source>
        <dbReference type="Proteomes" id="UP000219482"/>
    </source>
</evidence>
<keyword evidence="2" id="KW-1185">Reference proteome</keyword>
<gene>
    <name evidence="1" type="ORF">SAMN06272739_0093</name>
</gene>
<sequence>MADLEVDLDLLGETAGSLGMLMHEFERASDIVEDAETAIGRNALLDEMREFVDDWKHNREKLLKSLQAVYEAASKSREAYIQADNELAQSIQTATEAPR</sequence>
<evidence type="ECO:0008006" key="3">
    <source>
        <dbReference type="Google" id="ProtNLM"/>
    </source>
</evidence>
<name>A0A286GBQ8_9ACTN</name>
<dbReference type="InterPro" id="IPR045436">
    <property type="entry name" value="DUF6507"/>
</dbReference>